<evidence type="ECO:0000256" key="10">
    <source>
        <dbReference type="ARBA" id="ARBA00022989"/>
    </source>
</evidence>
<dbReference type="Proteomes" id="UP000215127">
    <property type="component" value="Chromosome 3"/>
</dbReference>
<accession>A0A1X7RNY1</accession>
<evidence type="ECO:0000256" key="2">
    <source>
        <dbReference type="ARBA" id="ARBA00004298"/>
    </source>
</evidence>
<keyword evidence="7" id="KW-0812">Transmembrane</keyword>
<evidence type="ECO:0000256" key="1">
    <source>
        <dbReference type="ARBA" id="ARBA00003195"/>
    </source>
</evidence>
<evidence type="ECO:0000256" key="4">
    <source>
        <dbReference type="ARBA" id="ARBA00016392"/>
    </source>
</evidence>
<dbReference type="InterPro" id="IPR017384">
    <property type="entry name" value="NADH_Ub_cplx-1_asu_su-1"/>
</dbReference>
<dbReference type="PANTHER" id="PTHR17098:SF2">
    <property type="entry name" value="NADH DEHYDROGENASE [UBIQUINONE] 1 ALPHA SUBCOMPLEX SUBUNIT 1"/>
    <property type="match status" value="1"/>
</dbReference>
<keyword evidence="10" id="KW-1133">Transmembrane helix</keyword>
<dbReference type="GO" id="GO:0005743">
    <property type="term" value="C:mitochondrial inner membrane"/>
    <property type="evidence" value="ECO:0007669"/>
    <property type="project" value="UniProtKB-SubCell"/>
</dbReference>
<protein>
    <recommendedName>
        <fullName evidence="4">NADH dehydrogenase [ubiquinone] 1 alpha subcomplex subunit 1</fullName>
    </recommendedName>
</protein>
<dbReference type="PANTHER" id="PTHR17098">
    <property type="entry name" value="NADH-UBIQUINONE OXIDOREDUCTASE MWFE SUBUNIT"/>
    <property type="match status" value="1"/>
</dbReference>
<keyword evidence="11" id="KW-0496">Mitochondrion</keyword>
<comment type="subcellular location">
    <subcellularLocation>
        <location evidence="2">Mitochondrion inner membrane</location>
        <topology evidence="2">Single-pass membrane protein</topology>
        <orientation evidence="2">Matrix side</orientation>
    </subcellularLocation>
</comment>
<dbReference type="STRING" id="1276538.A0A1X7RNY1"/>
<evidence type="ECO:0000313" key="14">
    <source>
        <dbReference type="Proteomes" id="UP000215127"/>
    </source>
</evidence>
<comment type="function">
    <text evidence="1">Accessory subunit of the mitochondrial membrane respiratory chain NADH dehydrogenase (Complex I), that is believed not to be involved in catalysis. Complex I functions in the transfer of electrons from NADH to the respiratory chain. The immediate electron acceptor for the enzyme is believed to be ubiquinone.</text>
</comment>
<keyword evidence="6" id="KW-0679">Respiratory chain</keyword>
<sequence length="140" mass="15569">MGVSELKLVVSRIIRGPSLLLSRPPHLRQLQPSTTASPFNVAHAALENTKTAINMGVPFESLLPYVVCTAFFGLTGAGLSKLRHMQNGGKRPRHSIDQWDKQMMDRDRRLTGFLRGQTDNTKAPSGFELSNPWRVERGVC</sequence>
<keyword evidence="5" id="KW-0813">Transport</keyword>
<evidence type="ECO:0000313" key="13">
    <source>
        <dbReference type="EMBL" id="SMQ49113.1"/>
    </source>
</evidence>
<comment type="similarity">
    <text evidence="3">Belongs to the complex I NDUFA1 subunit family.</text>
</comment>
<evidence type="ECO:0000256" key="12">
    <source>
        <dbReference type="ARBA" id="ARBA00023136"/>
    </source>
</evidence>
<evidence type="ECO:0000256" key="6">
    <source>
        <dbReference type="ARBA" id="ARBA00022660"/>
    </source>
</evidence>
<gene>
    <name evidence="13" type="ORF">ZT3D7_G4264</name>
</gene>
<evidence type="ECO:0000256" key="9">
    <source>
        <dbReference type="ARBA" id="ARBA00022982"/>
    </source>
</evidence>
<dbReference type="EMBL" id="LT853694">
    <property type="protein sequence ID" value="SMQ49113.1"/>
    <property type="molecule type" value="Genomic_DNA"/>
</dbReference>
<evidence type="ECO:0000256" key="11">
    <source>
        <dbReference type="ARBA" id="ARBA00023128"/>
    </source>
</evidence>
<evidence type="ECO:0000256" key="3">
    <source>
        <dbReference type="ARBA" id="ARBA00009960"/>
    </source>
</evidence>
<evidence type="ECO:0000256" key="7">
    <source>
        <dbReference type="ARBA" id="ARBA00022692"/>
    </source>
</evidence>
<evidence type="ECO:0000256" key="5">
    <source>
        <dbReference type="ARBA" id="ARBA00022448"/>
    </source>
</evidence>
<dbReference type="Pfam" id="PF15879">
    <property type="entry name" value="MWFE"/>
    <property type="match status" value="1"/>
</dbReference>
<dbReference type="AlphaFoldDB" id="A0A1X7RNY1"/>
<proteinExistence type="inferred from homology"/>
<keyword evidence="12" id="KW-0472">Membrane</keyword>
<organism evidence="13 14">
    <name type="scientific">Zymoseptoria tritici (strain ST99CH_3D7)</name>
    <dbReference type="NCBI Taxonomy" id="1276538"/>
    <lineage>
        <taxon>Eukaryota</taxon>
        <taxon>Fungi</taxon>
        <taxon>Dikarya</taxon>
        <taxon>Ascomycota</taxon>
        <taxon>Pezizomycotina</taxon>
        <taxon>Dothideomycetes</taxon>
        <taxon>Dothideomycetidae</taxon>
        <taxon>Mycosphaerellales</taxon>
        <taxon>Mycosphaerellaceae</taxon>
        <taxon>Zymoseptoria</taxon>
    </lineage>
</organism>
<evidence type="ECO:0000256" key="8">
    <source>
        <dbReference type="ARBA" id="ARBA00022792"/>
    </source>
</evidence>
<keyword evidence="8" id="KW-0999">Mitochondrion inner membrane</keyword>
<reference evidence="13 14" key="1">
    <citation type="submission" date="2016-06" db="EMBL/GenBank/DDBJ databases">
        <authorList>
            <person name="Kjaerup R.B."/>
            <person name="Dalgaard T.S."/>
            <person name="Juul-Madsen H.R."/>
        </authorList>
    </citation>
    <scope>NUCLEOTIDE SEQUENCE [LARGE SCALE GENOMIC DNA]</scope>
</reference>
<keyword evidence="14" id="KW-1185">Reference proteome</keyword>
<keyword evidence="9" id="KW-0249">Electron transport</keyword>
<name>A0A1X7RNY1_ZYMT9</name>